<comment type="caution">
    <text evidence="4">The sequence shown here is derived from an EMBL/GenBank/DDBJ whole genome shotgun (WGS) entry which is preliminary data.</text>
</comment>
<evidence type="ECO:0000256" key="2">
    <source>
        <dbReference type="SAM" id="MobiDB-lite"/>
    </source>
</evidence>
<feature type="transmembrane region" description="Helical" evidence="3">
    <location>
        <begin position="182"/>
        <end position="203"/>
    </location>
</feature>
<dbReference type="InterPro" id="IPR029063">
    <property type="entry name" value="SAM-dependent_MTases_sf"/>
</dbReference>
<proteinExistence type="predicted"/>
<evidence type="ECO:0000313" key="5">
    <source>
        <dbReference type="Proteomes" id="UP000053958"/>
    </source>
</evidence>
<keyword evidence="5" id="KW-1185">Reference proteome</keyword>
<dbReference type="GeneID" id="25316530"/>
<dbReference type="AlphaFoldDB" id="A0A0F4YVY9"/>
<evidence type="ECO:0008006" key="6">
    <source>
        <dbReference type="Google" id="ProtNLM"/>
    </source>
</evidence>
<dbReference type="NCBIfam" id="NF037959">
    <property type="entry name" value="MFS_SpdSyn"/>
    <property type="match status" value="1"/>
</dbReference>
<protein>
    <recommendedName>
        <fullName evidence="6">Spermine/spermidine synthase family protein</fullName>
    </recommendedName>
</protein>
<evidence type="ECO:0000256" key="1">
    <source>
        <dbReference type="ARBA" id="ARBA00023115"/>
    </source>
</evidence>
<feature type="transmembrane region" description="Helical" evidence="3">
    <location>
        <begin position="90"/>
        <end position="108"/>
    </location>
</feature>
<sequence>MAKKSSISPNFATTAGQRESNASPPWLSVGRAIALLLLAAVSSPLSQRALAPVYGSTPSSAYHRAVTIAAIFTGSILRHRFPRFIGRQDANFLPALAFAIPTIQFFLFKQSSSLGNPIGPFVTELATFFPLLLLSVSASSALLGVLRLQDYGEIVAEHAPLIGSLVLYSFGEKVAQSALSKFIGSSFLLTCSALQLVVAFLYAATLPSIWVLLALPSLLFSATSNVHMPFDRTTAVLNSTLHGYGYNLVARQESLTGYISVLENTKTGFRAMRCDHSLLGGEWTKTPAGYNPRARDPIYAVFAMLEAVRLVEPDDGSRARADKDSSALVMYGVPIILGLGIGTTPSALISHGIDTTIVEIDPVVHKFATQYFHLPANHTPIIEDAVTFVQKAQKEPESRRYDYIVHDVFTGGAEPVELFTLEFMQGLNSLLKDDGVIAINYAGNLTLPSAGLVVRTIQTVFPSCRIFREDEASKESPTADFSNMVVFCKKSAAQPLRFRQPTQADFLGSKSRESYLLPKHEIDPGVFEALEAPKKQRILKVGETDILQAYHAHSALGHWQIMRTVLPAEIWENW</sequence>
<dbReference type="EMBL" id="LASV01000168">
    <property type="protein sequence ID" value="KKA21783.1"/>
    <property type="molecule type" value="Genomic_DNA"/>
</dbReference>
<dbReference type="OrthoDB" id="2016285at2759"/>
<dbReference type="Pfam" id="PF01564">
    <property type="entry name" value="Spermine_synth"/>
    <property type="match status" value="1"/>
</dbReference>
<feature type="transmembrane region" description="Helical" evidence="3">
    <location>
        <begin position="209"/>
        <end position="228"/>
    </location>
</feature>
<dbReference type="RefSeq" id="XP_013328395.1">
    <property type="nucleotide sequence ID" value="XM_013472941.1"/>
</dbReference>
<keyword evidence="3" id="KW-1133">Transmembrane helix</keyword>
<reference evidence="4 5" key="1">
    <citation type="submission" date="2015-04" db="EMBL/GenBank/DDBJ databases">
        <authorList>
            <person name="Heijne W.H."/>
            <person name="Fedorova N.D."/>
            <person name="Nierman W.C."/>
            <person name="Vollebregt A.W."/>
            <person name="Zhao Z."/>
            <person name="Wu L."/>
            <person name="Kumar M."/>
            <person name="Stam H."/>
            <person name="van den Berg M.A."/>
            <person name="Pel H.J."/>
        </authorList>
    </citation>
    <scope>NUCLEOTIDE SEQUENCE [LARGE SCALE GENOMIC DNA]</scope>
    <source>
        <strain evidence="4 5">CBS 393.64</strain>
    </source>
</reference>
<keyword evidence="3" id="KW-0812">Transmembrane</keyword>
<dbReference type="PANTHER" id="PTHR43317">
    <property type="entry name" value="THERMOSPERMINE SYNTHASE ACAULIS5"/>
    <property type="match status" value="1"/>
</dbReference>
<feature type="transmembrane region" description="Helical" evidence="3">
    <location>
        <begin position="328"/>
        <end position="349"/>
    </location>
</feature>
<name>A0A0F4YVY9_RASE3</name>
<dbReference type="Proteomes" id="UP000053958">
    <property type="component" value="Unassembled WGS sequence"/>
</dbReference>
<evidence type="ECO:0000256" key="3">
    <source>
        <dbReference type="SAM" id="Phobius"/>
    </source>
</evidence>
<dbReference type="SUPFAM" id="SSF53335">
    <property type="entry name" value="S-adenosyl-L-methionine-dependent methyltransferases"/>
    <property type="match status" value="1"/>
</dbReference>
<dbReference type="PANTHER" id="PTHR43317:SF1">
    <property type="entry name" value="THERMOSPERMINE SYNTHASE ACAULIS5"/>
    <property type="match status" value="1"/>
</dbReference>
<keyword evidence="3" id="KW-0472">Membrane</keyword>
<dbReference type="FunFam" id="3.40.50.150:FF:000288">
    <property type="entry name" value="Spermine/spermidine synthase, putative"/>
    <property type="match status" value="1"/>
</dbReference>
<feature type="transmembrane region" description="Helical" evidence="3">
    <location>
        <begin position="128"/>
        <end position="146"/>
    </location>
</feature>
<gene>
    <name evidence="4" type="ORF">T310_4182</name>
</gene>
<dbReference type="Gene3D" id="3.40.50.150">
    <property type="entry name" value="Vaccinia Virus protein VP39"/>
    <property type="match status" value="1"/>
</dbReference>
<evidence type="ECO:0000313" key="4">
    <source>
        <dbReference type="EMBL" id="KKA21783.1"/>
    </source>
</evidence>
<dbReference type="GO" id="GO:0006596">
    <property type="term" value="P:polyamine biosynthetic process"/>
    <property type="evidence" value="ECO:0007669"/>
    <property type="project" value="UniProtKB-KW"/>
</dbReference>
<dbReference type="STRING" id="1408163.A0A0F4YVY9"/>
<organism evidence="4 5">
    <name type="scientific">Rasamsonia emersonii (strain ATCC 16479 / CBS 393.64 / IMI 116815)</name>
    <dbReference type="NCBI Taxonomy" id="1408163"/>
    <lineage>
        <taxon>Eukaryota</taxon>
        <taxon>Fungi</taxon>
        <taxon>Dikarya</taxon>
        <taxon>Ascomycota</taxon>
        <taxon>Pezizomycotina</taxon>
        <taxon>Eurotiomycetes</taxon>
        <taxon>Eurotiomycetidae</taxon>
        <taxon>Eurotiales</taxon>
        <taxon>Trichocomaceae</taxon>
        <taxon>Rasamsonia</taxon>
    </lineage>
</organism>
<feature type="region of interest" description="Disordered" evidence="2">
    <location>
        <begin position="1"/>
        <end position="23"/>
    </location>
</feature>
<keyword evidence="1" id="KW-0620">Polyamine biosynthesis</keyword>
<accession>A0A0F4YVY9</accession>